<evidence type="ECO:0000256" key="4">
    <source>
        <dbReference type="ARBA" id="ARBA00022692"/>
    </source>
</evidence>
<dbReference type="GO" id="GO:0005886">
    <property type="term" value="C:plasma membrane"/>
    <property type="evidence" value="ECO:0007669"/>
    <property type="project" value="UniProtKB-SubCell"/>
</dbReference>
<evidence type="ECO:0000313" key="11">
    <source>
        <dbReference type="EMBL" id="RSV02658.1"/>
    </source>
</evidence>
<comment type="catalytic activity">
    <reaction evidence="7">
        <text>2 GTP = 3',3'-c-di-GMP + 2 diphosphate</text>
        <dbReference type="Rhea" id="RHEA:24898"/>
        <dbReference type="ChEBI" id="CHEBI:33019"/>
        <dbReference type="ChEBI" id="CHEBI:37565"/>
        <dbReference type="ChEBI" id="CHEBI:58805"/>
        <dbReference type="EC" id="2.7.7.65"/>
    </reaction>
</comment>
<keyword evidence="6 8" id="KW-0472">Membrane</keyword>
<dbReference type="EC" id="2.7.7.65" evidence="2"/>
<evidence type="ECO:0000256" key="5">
    <source>
        <dbReference type="ARBA" id="ARBA00022989"/>
    </source>
</evidence>
<dbReference type="FunFam" id="3.30.70.270:FF:000001">
    <property type="entry name" value="Diguanylate cyclase domain protein"/>
    <property type="match status" value="1"/>
</dbReference>
<dbReference type="InterPro" id="IPR007895">
    <property type="entry name" value="MASE1"/>
</dbReference>
<dbReference type="RefSeq" id="WP_075152075.1">
    <property type="nucleotide sequence ID" value="NZ_JAQQGM010000002.1"/>
</dbReference>
<evidence type="ECO:0000259" key="9">
    <source>
        <dbReference type="PROSITE" id="PS50887"/>
    </source>
</evidence>
<evidence type="ECO:0000313" key="13">
    <source>
        <dbReference type="Proteomes" id="UP000286681"/>
    </source>
</evidence>
<feature type="transmembrane region" description="Helical" evidence="8">
    <location>
        <begin position="49"/>
        <end position="68"/>
    </location>
</feature>
<keyword evidence="5 8" id="KW-1133">Transmembrane helix</keyword>
<dbReference type="OrthoDB" id="9812260at2"/>
<dbReference type="PANTHER" id="PTHR45138:SF9">
    <property type="entry name" value="DIGUANYLATE CYCLASE DGCM-RELATED"/>
    <property type="match status" value="1"/>
</dbReference>
<feature type="transmembrane region" description="Helical" evidence="8">
    <location>
        <begin position="98"/>
        <end position="116"/>
    </location>
</feature>
<feature type="transmembrane region" description="Helical" evidence="8">
    <location>
        <begin position="253"/>
        <end position="271"/>
    </location>
</feature>
<evidence type="ECO:0000256" key="2">
    <source>
        <dbReference type="ARBA" id="ARBA00012528"/>
    </source>
</evidence>
<keyword evidence="12" id="KW-1185">Reference proteome</keyword>
<evidence type="ECO:0000256" key="3">
    <source>
        <dbReference type="ARBA" id="ARBA00022475"/>
    </source>
</evidence>
<dbReference type="PROSITE" id="PS50887">
    <property type="entry name" value="GGDEF"/>
    <property type="match status" value="1"/>
</dbReference>
<dbReference type="InterPro" id="IPR029787">
    <property type="entry name" value="Nucleotide_cyclase"/>
</dbReference>
<reference evidence="11 13" key="3">
    <citation type="submission" date="2018-07" db="EMBL/GenBank/DDBJ databases">
        <title>Genomic and Epidemiologic Investigation of an Indolent Hospital Outbreak.</title>
        <authorList>
            <person name="Johnson R.C."/>
            <person name="Deming C."/>
            <person name="Conlan S."/>
            <person name="Zellmer C.J."/>
            <person name="Michelin A.V."/>
            <person name="Lee-Lin S."/>
            <person name="Thomas P.J."/>
            <person name="Park M."/>
            <person name="Weingarten R.A."/>
            <person name="Less J."/>
            <person name="Dekker J.P."/>
            <person name="Frank K.M."/>
            <person name="Musser K.A."/>
            <person name="Mcquiston J.R."/>
            <person name="Henderson D.K."/>
            <person name="Lau A.F."/>
            <person name="Palmore T.N."/>
            <person name="Segre J.A."/>
        </authorList>
    </citation>
    <scope>NUCLEOTIDE SEQUENCE [LARGE SCALE GENOMIC DNA]</scope>
    <source>
        <strain evidence="11 13">SK-NIH.Env10_0317</strain>
    </source>
</reference>
<name>A0A1L6JBX1_9SPHN</name>
<organism evidence="10 12">
    <name type="scientific">Sphingomonas koreensis</name>
    <dbReference type="NCBI Taxonomy" id="93064"/>
    <lineage>
        <taxon>Bacteria</taxon>
        <taxon>Pseudomonadati</taxon>
        <taxon>Pseudomonadota</taxon>
        <taxon>Alphaproteobacteria</taxon>
        <taxon>Sphingomonadales</taxon>
        <taxon>Sphingomonadaceae</taxon>
        <taxon>Sphingomonas</taxon>
    </lineage>
</organism>
<feature type="transmembrane region" description="Helical" evidence="8">
    <location>
        <begin position="163"/>
        <end position="187"/>
    </location>
</feature>
<feature type="transmembrane region" description="Helical" evidence="8">
    <location>
        <begin position="137"/>
        <end position="157"/>
    </location>
</feature>
<proteinExistence type="predicted"/>
<accession>A0A1L6JBX1</accession>
<dbReference type="InterPro" id="IPR043128">
    <property type="entry name" value="Rev_trsase/Diguanyl_cyclase"/>
</dbReference>
<sequence length="494" mass="54187">MTTVLGVENLRFDRARAQQTIRHLLSPFLVVFFAVFASAMFSILTRSPAALATIWPANAVMLGLLIRFPRLANASGWLGGVAGYLLADLVTGEDPVRLVLLFAGNLAGIIAGYLLLSRVERRNLKLRDPRSLHHVTAAIMFAAFAAGLVGTIANPLIFEGSSWQGFLFWFATEAVNYVAFLPVLLTLPAPRWRRLRYPLAERRYARPPLNAGMLRKLLPGLSLVVGLLLATVIGGPGALVFTLPGLFWCGLRYSIPVVALLGLLTSCAVLTEVNHDHIRLLEGIGSQAFALSVRLGVALITLTPLYVATVIAERNEIVHNLERLASTDPLTGALNRRAFFHRGERLMRLLARQERQVAVLMLDIDHFKQVNDRHGHAGGDRILQAFTHTIRAQLRDGALLGRFGGEEFAILLPIVAEGDGAIVAERLRAGVGRLRLFDQSGQVLKATISIGVVEAQADATPLTDLTNIADRRLYLAKRNGRNRVEWGERKAVQR</sequence>
<dbReference type="GO" id="GO:0043709">
    <property type="term" value="P:cell adhesion involved in single-species biofilm formation"/>
    <property type="evidence" value="ECO:0007669"/>
    <property type="project" value="TreeGrafter"/>
</dbReference>
<keyword evidence="4 8" id="KW-0812">Transmembrane</keyword>
<dbReference type="PANTHER" id="PTHR45138">
    <property type="entry name" value="REGULATORY COMPONENTS OF SENSORY TRANSDUCTION SYSTEM"/>
    <property type="match status" value="1"/>
</dbReference>
<reference evidence="10" key="1">
    <citation type="submission" date="2016-12" db="EMBL/GenBank/DDBJ databases">
        <title>Whole genome sequencing of Sphingomonas koreensis.</title>
        <authorList>
            <person name="Conlan S."/>
            <person name="Thomas P.J."/>
            <person name="Mullikin J."/>
            <person name="Palmore T.N."/>
            <person name="Frank K.M."/>
            <person name="Segre J.A."/>
        </authorList>
    </citation>
    <scope>NUCLEOTIDE SEQUENCE</scope>
    <source>
        <strain evidence="10">ABOJV</strain>
    </source>
</reference>
<dbReference type="GO" id="GO:1902201">
    <property type="term" value="P:negative regulation of bacterial-type flagellum-dependent cell motility"/>
    <property type="evidence" value="ECO:0007669"/>
    <property type="project" value="TreeGrafter"/>
</dbReference>
<dbReference type="Pfam" id="PF05231">
    <property type="entry name" value="MASE1"/>
    <property type="match status" value="1"/>
</dbReference>
<evidence type="ECO:0000313" key="12">
    <source>
        <dbReference type="Proteomes" id="UP000185161"/>
    </source>
</evidence>
<feature type="transmembrane region" description="Helical" evidence="8">
    <location>
        <begin position="223"/>
        <end position="247"/>
    </location>
</feature>
<feature type="transmembrane region" description="Helical" evidence="8">
    <location>
        <begin position="75"/>
        <end position="92"/>
    </location>
</feature>
<dbReference type="EMBL" id="CP018820">
    <property type="protein sequence ID" value="APR53451.1"/>
    <property type="molecule type" value="Genomic_DNA"/>
</dbReference>
<evidence type="ECO:0000256" key="1">
    <source>
        <dbReference type="ARBA" id="ARBA00004651"/>
    </source>
</evidence>
<dbReference type="InterPro" id="IPR000160">
    <property type="entry name" value="GGDEF_dom"/>
</dbReference>
<evidence type="ECO:0000256" key="6">
    <source>
        <dbReference type="ARBA" id="ARBA00023136"/>
    </source>
</evidence>
<protein>
    <recommendedName>
        <fullName evidence="2">diguanylate cyclase</fullName>
        <ecNumber evidence="2">2.7.7.65</ecNumber>
    </recommendedName>
</protein>
<feature type="domain" description="GGDEF" evidence="9">
    <location>
        <begin position="355"/>
        <end position="489"/>
    </location>
</feature>
<dbReference type="STRING" id="93064.BRX40_14325"/>
<keyword evidence="3" id="KW-1003">Cell membrane</keyword>
<feature type="transmembrane region" description="Helical" evidence="8">
    <location>
        <begin position="291"/>
        <end position="312"/>
    </location>
</feature>
<dbReference type="KEGG" id="skr:BRX40_14325"/>
<evidence type="ECO:0000256" key="8">
    <source>
        <dbReference type="SAM" id="Phobius"/>
    </source>
</evidence>
<gene>
    <name evidence="10" type="ORF">BRX40_14325</name>
    <name evidence="11" type="ORF">CA257_12230</name>
</gene>
<comment type="subcellular location">
    <subcellularLocation>
        <location evidence="1">Cell membrane</location>
        <topology evidence="1">Multi-pass membrane protein</topology>
    </subcellularLocation>
</comment>
<dbReference type="AlphaFoldDB" id="A0A1L6JBX1"/>
<dbReference type="Proteomes" id="UP000286681">
    <property type="component" value="Unassembled WGS sequence"/>
</dbReference>
<dbReference type="GO" id="GO:0052621">
    <property type="term" value="F:diguanylate cyclase activity"/>
    <property type="evidence" value="ECO:0007669"/>
    <property type="project" value="UniProtKB-EC"/>
</dbReference>
<reference evidence="12" key="2">
    <citation type="submission" date="2016-12" db="EMBL/GenBank/DDBJ databases">
        <title>Whole genome sequencing of Sphingomonas sp. ABOJV.</title>
        <authorList>
            <person name="Conlan S."/>
            <person name="Thomas P.J."/>
            <person name="Mullikin J."/>
            <person name="Palmore T.N."/>
            <person name="Frank K.M."/>
            <person name="Segre J.A."/>
        </authorList>
    </citation>
    <scope>NUCLEOTIDE SEQUENCE [LARGE SCALE GENOMIC DNA]</scope>
    <source>
        <strain evidence="12">ABOJV</strain>
    </source>
</reference>
<dbReference type="Gene3D" id="3.30.70.270">
    <property type="match status" value="1"/>
</dbReference>
<dbReference type="SMART" id="SM00267">
    <property type="entry name" value="GGDEF"/>
    <property type="match status" value="1"/>
</dbReference>
<dbReference type="InterPro" id="IPR050469">
    <property type="entry name" value="Diguanylate_Cyclase"/>
</dbReference>
<dbReference type="EMBL" id="QQWO01000009">
    <property type="protein sequence ID" value="RSV02658.1"/>
    <property type="molecule type" value="Genomic_DNA"/>
</dbReference>
<dbReference type="CDD" id="cd01949">
    <property type="entry name" value="GGDEF"/>
    <property type="match status" value="1"/>
</dbReference>
<dbReference type="Pfam" id="PF00990">
    <property type="entry name" value="GGDEF"/>
    <property type="match status" value="1"/>
</dbReference>
<evidence type="ECO:0000313" key="10">
    <source>
        <dbReference type="EMBL" id="APR53451.1"/>
    </source>
</evidence>
<dbReference type="NCBIfam" id="TIGR00254">
    <property type="entry name" value="GGDEF"/>
    <property type="match status" value="1"/>
</dbReference>
<evidence type="ECO:0000256" key="7">
    <source>
        <dbReference type="ARBA" id="ARBA00034247"/>
    </source>
</evidence>
<feature type="transmembrane region" description="Helical" evidence="8">
    <location>
        <begin position="24"/>
        <end position="43"/>
    </location>
</feature>
<dbReference type="SUPFAM" id="SSF55073">
    <property type="entry name" value="Nucleotide cyclase"/>
    <property type="match status" value="1"/>
</dbReference>
<dbReference type="Proteomes" id="UP000185161">
    <property type="component" value="Chromosome"/>
</dbReference>